<dbReference type="InParanoid" id="A0A078AXL0"/>
<organism evidence="1 2">
    <name type="scientific">Stylonychia lemnae</name>
    <name type="common">Ciliate</name>
    <dbReference type="NCBI Taxonomy" id="5949"/>
    <lineage>
        <taxon>Eukaryota</taxon>
        <taxon>Sar</taxon>
        <taxon>Alveolata</taxon>
        <taxon>Ciliophora</taxon>
        <taxon>Intramacronucleata</taxon>
        <taxon>Spirotrichea</taxon>
        <taxon>Stichotrichia</taxon>
        <taxon>Sporadotrichida</taxon>
        <taxon>Oxytrichidae</taxon>
        <taxon>Stylonychinae</taxon>
        <taxon>Stylonychia</taxon>
    </lineage>
</organism>
<protein>
    <submittedName>
        <fullName evidence="1">Uncharacterized protein</fullName>
    </submittedName>
</protein>
<dbReference type="AlphaFoldDB" id="A0A078AXL0"/>
<proteinExistence type="predicted"/>
<accession>A0A078AXL0</accession>
<keyword evidence="2" id="KW-1185">Reference proteome</keyword>
<reference evidence="1 2" key="1">
    <citation type="submission" date="2014-06" db="EMBL/GenBank/DDBJ databases">
        <authorList>
            <person name="Swart Estienne"/>
        </authorList>
    </citation>
    <scope>NUCLEOTIDE SEQUENCE [LARGE SCALE GENOMIC DNA]</scope>
    <source>
        <strain evidence="1 2">130c</strain>
    </source>
</reference>
<evidence type="ECO:0000313" key="2">
    <source>
        <dbReference type="Proteomes" id="UP000039865"/>
    </source>
</evidence>
<sequence length="767" mass="88605">MSFIVDAFLQKTIFNINVITNNLNQKLLTHFKIIADEERQSGEKEIPSKRRKRGIEFVKKLKLGMGYQEIASSQESQSTPNNIKLLSSESALSKCKKVNLEEYQDYLKDIDERINQLSLRQKQSDELNSVDGQCSERGDSANHSQKSIMAIPEYKDQQLSYQSKPKSILKQLTSYPLEGEVNPSITKSKKKARLISELEISVNKDDDNYNYSIDKFNSKKIKLNEELTIHNNSNGNEEKMFDLQRIKEVMSKIQNQSRLHQQNYTVDYNNQGKTDPNIELQGNFQPFHNMTQIELSKDNVQDESPYFQGQDEQENLVTQQLQQVNQFSEDQKYSFSVQPYESLDNPLAYSCNSNKENLTPFEKSSKSVIQDQLTALKNRENLHKIQNDINNLKLNESDPDRAIIQASNKLIQQYQGTQQQRAPLGEIIIDNINHYDQDYSEQTDYASVYNEFIRDCNSQYVLSDKSSERISSDGEFNDACRIAEFDEDDPIINVIEKQKAQLESCNQYDMLGFGRRSPKLTVSHFVHRIEKDQSKPGSDLGNYFKSKPKSVKYRGMKYFKKIGYTDQRYKNIPRWCTDIELLNKVVLFQKSQAVSADDVFGKFDPRTLKFNLRELFGDPVRNFRKEKKYDRRGSSANWNDYHEFVTPIGQNEGKQFNLNLEDQKSNAHISSFSPFGRKMQHQKFMNRSDDNNTTGFSAGMNYLGSQSTQLNHSYQGSQHQMGKGDDASLHIIHQANLWQNKSIKGDLMMGGSFHKIDEESDGNEADM</sequence>
<evidence type="ECO:0000313" key="1">
    <source>
        <dbReference type="EMBL" id="CDW85977.1"/>
    </source>
</evidence>
<dbReference type="EMBL" id="CCKQ01014227">
    <property type="protein sequence ID" value="CDW85977.1"/>
    <property type="molecule type" value="Genomic_DNA"/>
</dbReference>
<gene>
    <name evidence="1" type="primary">Contig8114.g8650</name>
    <name evidence="1" type="ORF">STYLEM_15068</name>
</gene>
<dbReference type="Proteomes" id="UP000039865">
    <property type="component" value="Unassembled WGS sequence"/>
</dbReference>
<name>A0A078AXL0_STYLE</name>